<dbReference type="Gene3D" id="2.60.40.2130">
    <property type="entry name" value="F-spondin domain"/>
    <property type="match status" value="1"/>
</dbReference>
<dbReference type="GeneID" id="106807450"/>
<reference evidence="13" key="1">
    <citation type="submission" date="2025-08" db="UniProtKB">
        <authorList>
            <consortium name="RefSeq"/>
        </authorList>
    </citation>
    <scope>IDENTIFICATION</scope>
</reference>
<dbReference type="SMART" id="SM00209">
    <property type="entry name" value="TSP1"/>
    <property type="match status" value="1"/>
</dbReference>
<feature type="compositionally biased region" description="Basic residues" evidence="9">
    <location>
        <begin position="331"/>
        <end position="355"/>
    </location>
</feature>
<keyword evidence="5 10" id="KW-0732">Signal</keyword>
<keyword evidence="6" id="KW-0130">Cell adhesion</keyword>
<proteinExistence type="predicted"/>
<gene>
    <name evidence="13" type="primary">LOC106807450</name>
</gene>
<dbReference type="Pfam" id="PF19028">
    <property type="entry name" value="TSP1_spondin"/>
    <property type="match status" value="1"/>
</dbReference>
<evidence type="ECO:0000256" key="5">
    <source>
        <dbReference type="ARBA" id="ARBA00022729"/>
    </source>
</evidence>
<dbReference type="InterPro" id="IPR036383">
    <property type="entry name" value="TSP1_rpt_sf"/>
</dbReference>
<dbReference type="InterPro" id="IPR038678">
    <property type="entry name" value="Spondin_N_sf"/>
</dbReference>
<dbReference type="PROSITE" id="PS50092">
    <property type="entry name" value="TSP1"/>
    <property type="match status" value="1"/>
</dbReference>
<dbReference type="PROSITE" id="PS51020">
    <property type="entry name" value="SPONDIN"/>
    <property type="match status" value="1"/>
</dbReference>
<dbReference type="InterPro" id="IPR044004">
    <property type="entry name" value="TSP1_spondin_dom"/>
</dbReference>
<dbReference type="RefSeq" id="XP_014665262.1">
    <property type="nucleotide sequence ID" value="XM_014809776.1"/>
</dbReference>
<dbReference type="PANTHER" id="PTHR11311:SF15">
    <property type="entry name" value="SPONDIN-2"/>
    <property type="match status" value="1"/>
</dbReference>
<evidence type="ECO:0000256" key="2">
    <source>
        <dbReference type="ARBA" id="ARBA00022525"/>
    </source>
</evidence>
<dbReference type="SUPFAM" id="SSF82895">
    <property type="entry name" value="TSP-1 type 1 repeat"/>
    <property type="match status" value="1"/>
</dbReference>
<keyword evidence="8" id="KW-0325">Glycoprotein</keyword>
<evidence type="ECO:0000256" key="7">
    <source>
        <dbReference type="ARBA" id="ARBA00023157"/>
    </source>
</evidence>
<sequence length="418" mass="46533">MEKRTRFLLSTCSVLLVLMLQKTRANGCDSLTKYSLTFHGEWTRDRFPKMYPMYRPPAQWSKLLGRSHSRRYRMWEMDKPAQKAAQQFAETGISNMFDDESRNASGLFDVFLGASISEGAGSSTSQLFVDGKHSQISFMVRIVPSPDWFVGVHNLDLCEGETWVDSLTIDLGPLDTGTDDGYTFTSPNWPSEPHANIHRLTARDPSHPANSFFYPRYETLPRIAYVSVEKVAEYVRAAGWRATGQNPLNERAAASGRGRANSVGDEFYSKTARDVSKQSNLFPPREASRSRMEAGGGGGAGGTLAATELGITAAKPTAVSGAWGADVDGKTKKRTTHAGKRYRTRRHHRKGSKKTRSCKVTAWGEWTPCSKTCGFGVRARKRQVMREARNGGQPCPNLTKEDVCGTMKDCGWHYFSWS</sequence>
<evidence type="ECO:0000256" key="1">
    <source>
        <dbReference type="ARBA" id="ARBA00004498"/>
    </source>
</evidence>
<keyword evidence="2" id="KW-0964">Secreted</keyword>
<feature type="chain" id="PRO_5047162837" evidence="10">
    <location>
        <begin position="26"/>
        <end position="418"/>
    </location>
</feature>
<accession>A0ABM1DZ91</accession>
<evidence type="ECO:0000256" key="10">
    <source>
        <dbReference type="SAM" id="SignalP"/>
    </source>
</evidence>
<keyword evidence="7" id="KW-1015">Disulfide bond</keyword>
<protein>
    <submittedName>
        <fullName evidence="13">Spondin-2-like</fullName>
    </submittedName>
</protein>
<evidence type="ECO:0000313" key="13">
    <source>
        <dbReference type="RefSeq" id="XP_014665262.1"/>
    </source>
</evidence>
<feature type="region of interest" description="Disordered" evidence="9">
    <location>
        <begin position="271"/>
        <end position="300"/>
    </location>
</feature>
<organism evidence="12 13">
    <name type="scientific">Priapulus caudatus</name>
    <name type="common">Priapulid worm</name>
    <dbReference type="NCBI Taxonomy" id="37621"/>
    <lineage>
        <taxon>Eukaryota</taxon>
        <taxon>Metazoa</taxon>
        <taxon>Ecdysozoa</taxon>
        <taxon>Scalidophora</taxon>
        <taxon>Priapulida</taxon>
        <taxon>Priapulimorpha</taxon>
        <taxon>Priapulimorphida</taxon>
        <taxon>Priapulidae</taxon>
        <taxon>Priapulus</taxon>
    </lineage>
</organism>
<dbReference type="InterPro" id="IPR000884">
    <property type="entry name" value="TSP1_rpt"/>
</dbReference>
<evidence type="ECO:0000256" key="8">
    <source>
        <dbReference type="ARBA" id="ARBA00023180"/>
    </source>
</evidence>
<name>A0ABM1DZ91_PRICU</name>
<feature type="signal peptide" evidence="10">
    <location>
        <begin position="1"/>
        <end position="25"/>
    </location>
</feature>
<comment type="subcellular location">
    <subcellularLocation>
        <location evidence="1">Secreted</location>
        <location evidence="1">Extracellular space</location>
        <location evidence="1">Extracellular matrix</location>
    </subcellularLocation>
</comment>
<evidence type="ECO:0000256" key="3">
    <source>
        <dbReference type="ARBA" id="ARBA00022530"/>
    </source>
</evidence>
<keyword evidence="12" id="KW-1185">Reference proteome</keyword>
<evidence type="ECO:0000256" key="6">
    <source>
        <dbReference type="ARBA" id="ARBA00022889"/>
    </source>
</evidence>
<evidence type="ECO:0000259" key="11">
    <source>
        <dbReference type="PROSITE" id="PS51020"/>
    </source>
</evidence>
<feature type="domain" description="Spondin" evidence="11">
    <location>
        <begin position="22"/>
        <end position="208"/>
    </location>
</feature>
<dbReference type="PANTHER" id="PTHR11311">
    <property type="entry name" value="SPONDIN"/>
    <property type="match status" value="1"/>
</dbReference>
<dbReference type="Proteomes" id="UP000695022">
    <property type="component" value="Unplaced"/>
</dbReference>
<dbReference type="InterPro" id="IPR051418">
    <property type="entry name" value="Spondin/Thrombospondin_T1"/>
</dbReference>
<dbReference type="InterPro" id="IPR009465">
    <property type="entry name" value="Spondin_N"/>
</dbReference>
<dbReference type="NCBIfam" id="NF038123">
    <property type="entry name" value="NF038123_dom"/>
    <property type="match status" value="1"/>
</dbReference>
<evidence type="ECO:0000256" key="4">
    <source>
        <dbReference type="ARBA" id="ARBA00022723"/>
    </source>
</evidence>
<feature type="region of interest" description="Disordered" evidence="9">
    <location>
        <begin position="325"/>
        <end position="355"/>
    </location>
</feature>
<dbReference type="Pfam" id="PF06468">
    <property type="entry name" value="Spond_N"/>
    <property type="match status" value="1"/>
</dbReference>
<keyword evidence="3" id="KW-0272">Extracellular matrix</keyword>
<dbReference type="Gene3D" id="2.20.100.10">
    <property type="entry name" value="Thrombospondin type-1 (TSP1) repeat"/>
    <property type="match status" value="1"/>
</dbReference>
<keyword evidence="4" id="KW-0479">Metal-binding</keyword>
<evidence type="ECO:0000256" key="9">
    <source>
        <dbReference type="SAM" id="MobiDB-lite"/>
    </source>
</evidence>
<evidence type="ECO:0000313" key="12">
    <source>
        <dbReference type="Proteomes" id="UP000695022"/>
    </source>
</evidence>